<dbReference type="Pfam" id="PF12697">
    <property type="entry name" value="Abhydrolase_6"/>
    <property type="match status" value="1"/>
</dbReference>
<evidence type="ECO:0000259" key="1">
    <source>
        <dbReference type="Pfam" id="PF12697"/>
    </source>
</evidence>
<keyword evidence="2" id="KW-0378">Hydrolase</keyword>
<organism evidence="2 3">
    <name type="scientific">Roseiconus nitratireducens</name>
    <dbReference type="NCBI Taxonomy" id="2605748"/>
    <lineage>
        <taxon>Bacteria</taxon>
        <taxon>Pseudomonadati</taxon>
        <taxon>Planctomycetota</taxon>
        <taxon>Planctomycetia</taxon>
        <taxon>Pirellulales</taxon>
        <taxon>Pirellulaceae</taxon>
        <taxon>Roseiconus</taxon>
    </lineage>
</organism>
<dbReference type="EMBL" id="VWOX01000018">
    <property type="protein sequence ID" value="KAA5539588.1"/>
    <property type="molecule type" value="Genomic_DNA"/>
</dbReference>
<reference evidence="2 3" key="1">
    <citation type="submission" date="2019-08" db="EMBL/GenBank/DDBJ databases">
        <authorList>
            <person name="Dhanesh K."/>
            <person name="Kumar G."/>
            <person name="Sasikala C."/>
            <person name="Venkata Ramana C."/>
        </authorList>
    </citation>
    <scope>NUCLEOTIDE SEQUENCE [LARGE SCALE GENOMIC DNA]</scope>
    <source>
        <strain evidence="2 3">JC645</strain>
    </source>
</reference>
<dbReference type="PANTHER" id="PTHR37946:SF1">
    <property type="entry name" value="SLL1969 PROTEIN"/>
    <property type="match status" value="1"/>
</dbReference>
<dbReference type="Proteomes" id="UP000324479">
    <property type="component" value="Unassembled WGS sequence"/>
</dbReference>
<comment type="caution">
    <text evidence="2">The sequence shown here is derived from an EMBL/GenBank/DDBJ whole genome shotgun (WGS) entry which is preliminary data.</text>
</comment>
<dbReference type="GO" id="GO:0016787">
    <property type="term" value="F:hydrolase activity"/>
    <property type="evidence" value="ECO:0007669"/>
    <property type="project" value="UniProtKB-KW"/>
</dbReference>
<evidence type="ECO:0000313" key="3">
    <source>
        <dbReference type="Proteomes" id="UP000324479"/>
    </source>
</evidence>
<dbReference type="InterPro" id="IPR029058">
    <property type="entry name" value="AB_hydrolase_fold"/>
</dbReference>
<accession>A0A5M6CWI9</accession>
<dbReference type="AlphaFoldDB" id="A0A5M6CWI9"/>
<dbReference type="PANTHER" id="PTHR37946">
    <property type="entry name" value="SLL1969 PROTEIN"/>
    <property type="match status" value="1"/>
</dbReference>
<dbReference type="InterPro" id="IPR000073">
    <property type="entry name" value="AB_hydrolase_1"/>
</dbReference>
<dbReference type="RefSeq" id="WP_150079127.1">
    <property type="nucleotide sequence ID" value="NZ_VWOX01000018.1"/>
</dbReference>
<sequence>MTIGHENRRVWLSPSIRTSCFSVLLCASLVSTSGCLFSAVHWKAAEVAGPIRSTGPSLCGDPIDVETLYAHALALESDDRSSCVELFYEVAVGTAPGCTAVASPRRQELHRSALIRLVEAGQKFARLDPRCGLTMGDPGFERQVPIRHRGFVWSSDQFCRLTPIGAYKAKAIRNTYCRGGVGLPVVVSSPGADDDGAAPMRAQFAATLCLVSDQMGIEDANLLTGTDHFYLELVDPLRVDSVASCGNVLPIAKEITAPLAYGLQGEGLIYLRNFINADSSRGATRLYSLEPHQPGKIPVVLIHGLLSDPSAWVSLVNDLRAQPGFVDRFQIWVFEYPTGQPFLTSAAELRQRLDQRVQRLDPGHQDPQLRDMVLVGHSMGGLIAKLQVTSSGDALWNAFANLPIEQVVMTDAIRQRLTESFFFQPSPHVSEVVFLATPNRGSLTAQRLCGRIGSWMVNVPQQRQQEYAELMRRNPDVFVSRLRQRVPTSIDLLEPSDPLLLAIGRLPFGCGVRAHSVIGDHCWSPCFGRSDGVVPVSSAREPYAISERMIRATHSEVKSHPETVAEVLRILNEHASTPSLPLIQQAVGRADGGTGRVSDRGPRRSEPPIRHAVLERTEMEIP</sequence>
<protein>
    <submittedName>
        <fullName evidence="2">Alpha/beta fold hydrolase</fullName>
    </submittedName>
</protein>
<dbReference type="Gene3D" id="3.40.50.1820">
    <property type="entry name" value="alpha/beta hydrolase"/>
    <property type="match status" value="1"/>
</dbReference>
<gene>
    <name evidence="2" type="ORF">FYK55_23735</name>
</gene>
<feature type="domain" description="AB hydrolase-1" evidence="1">
    <location>
        <begin position="299"/>
        <end position="466"/>
    </location>
</feature>
<proteinExistence type="predicted"/>
<name>A0A5M6CWI9_9BACT</name>
<keyword evidence="3" id="KW-1185">Reference proteome</keyword>
<evidence type="ECO:0000313" key="2">
    <source>
        <dbReference type="EMBL" id="KAA5539588.1"/>
    </source>
</evidence>
<dbReference type="SUPFAM" id="SSF53474">
    <property type="entry name" value="alpha/beta-Hydrolases"/>
    <property type="match status" value="1"/>
</dbReference>